<proteinExistence type="inferred from homology"/>
<gene>
    <name evidence="6" type="primary">20351487</name>
    <name evidence="5" type="ORF">GGTG_11029</name>
</gene>
<dbReference type="STRING" id="644352.J3PC05"/>
<dbReference type="AlphaFoldDB" id="J3PC05"/>
<feature type="region of interest" description="Disordered" evidence="4">
    <location>
        <begin position="71"/>
        <end position="156"/>
    </location>
</feature>
<feature type="region of interest" description="Disordered" evidence="4">
    <location>
        <begin position="272"/>
        <end position="345"/>
    </location>
</feature>
<keyword evidence="7" id="KW-1185">Reference proteome</keyword>
<dbReference type="EMBL" id="GL385400">
    <property type="protein sequence ID" value="EJT71775.1"/>
    <property type="molecule type" value="Genomic_DNA"/>
</dbReference>
<dbReference type="PANTHER" id="PTHR24320:SF282">
    <property type="entry name" value="WW DOMAIN-CONTAINING OXIDOREDUCTASE"/>
    <property type="match status" value="1"/>
</dbReference>
<reference evidence="5" key="2">
    <citation type="submission" date="2010-07" db="EMBL/GenBank/DDBJ databases">
        <authorList>
            <consortium name="The Broad Institute Genome Sequencing Platform"/>
            <consortium name="Broad Institute Genome Sequencing Center for Infectious Disease"/>
            <person name="Ma L.-J."/>
            <person name="Dead R."/>
            <person name="Young S."/>
            <person name="Zeng Q."/>
            <person name="Koehrsen M."/>
            <person name="Alvarado L."/>
            <person name="Berlin A."/>
            <person name="Chapman S.B."/>
            <person name="Chen Z."/>
            <person name="Freedman E."/>
            <person name="Gellesch M."/>
            <person name="Goldberg J."/>
            <person name="Griggs A."/>
            <person name="Gujja S."/>
            <person name="Heilman E.R."/>
            <person name="Heiman D."/>
            <person name="Hepburn T."/>
            <person name="Howarth C."/>
            <person name="Jen D."/>
            <person name="Larson L."/>
            <person name="Mehta T."/>
            <person name="Neiman D."/>
            <person name="Pearson M."/>
            <person name="Roberts A."/>
            <person name="Saif S."/>
            <person name="Shea T."/>
            <person name="Shenoy N."/>
            <person name="Sisk P."/>
            <person name="Stolte C."/>
            <person name="Sykes S."/>
            <person name="Walk T."/>
            <person name="White J."/>
            <person name="Yandava C."/>
            <person name="Haas B."/>
            <person name="Nusbaum C."/>
            <person name="Birren B."/>
        </authorList>
    </citation>
    <scope>NUCLEOTIDE SEQUENCE</scope>
    <source>
        <strain evidence="5">R3-111a-1</strain>
    </source>
</reference>
<dbReference type="PANTHER" id="PTHR24320">
    <property type="entry name" value="RETINOL DEHYDROGENASE"/>
    <property type="match status" value="1"/>
</dbReference>
<dbReference type="VEuPathDB" id="FungiDB:GGTG_11029"/>
<keyword evidence="3" id="KW-0560">Oxidoreductase</keyword>
<dbReference type="eggNOG" id="KOG1208">
    <property type="taxonomic scope" value="Eukaryota"/>
</dbReference>
<evidence type="ECO:0000313" key="6">
    <source>
        <dbReference type="EnsemblFungi" id="EJT71775"/>
    </source>
</evidence>
<dbReference type="RefSeq" id="XP_009227172.1">
    <property type="nucleotide sequence ID" value="XM_009228908.1"/>
</dbReference>
<reference evidence="5" key="3">
    <citation type="submission" date="2010-09" db="EMBL/GenBank/DDBJ databases">
        <title>Annotation of Gaeumannomyces graminis var. tritici R3-111a-1.</title>
        <authorList>
            <consortium name="The Broad Institute Genome Sequencing Platform"/>
            <person name="Ma L.-J."/>
            <person name="Dead R."/>
            <person name="Young S.K."/>
            <person name="Zeng Q."/>
            <person name="Gargeya S."/>
            <person name="Fitzgerald M."/>
            <person name="Haas B."/>
            <person name="Abouelleil A."/>
            <person name="Alvarado L."/>
            <person name="Arachchi H.M."/>
            <person name="Berlin A."/>
            <person name="Brown A."/>
            <person name="Chapman S.B."/>
            <person name="Chen Z."/>
            <person name="Dunbar C."/>
            <person name="Freedman E."/>
            <person name="Gearin G."/>
            <person name="Gellesch M."/>
            <person name="Goldberg J."/>
            <person name="Griggs A."/>
            <person name="Gujja S."/>
            <person name="Heiman D."/>
            <person name="Howarth C."/>
            <person name="Larson L."/>
            <person name="Lui A."/>
            <person name="MacDonald P.J.P."/>
            <person name="Mehta T."/>
            <person name="Montmayeur A."/>
            <person name="Murphy C."/>
            <person name="Neiman D."/>
            <person name="Pearson M."/>
            <person name="Priest M."/>
            <person name="Roberts A."/>
            <person name="Saif S."/>
            <person name="Shea T."/>
            <person name="Shenoy N."/>
            <person name="Sisk P."/>
            <person name="Stolte C."/>
            <person name="Sykes S."/>
            <person name="Yandava C."/>
            <person name="Wortman J."/>
            <person name="Nusbaum C."/>
            <person name="Birren B."/>
        </authorList>
    </citation>
    <scope>NUCLEOTIDE SEQUENCE</scope>
    <source>
        <strain evidence="5">R3-111a-1</strain>
    </source>
</reference>
<dbReference type="InterPro" id="IPR036291">
    <property type="entry name" value="NAD(P)-bd_dom_sf"/>
</dbReference>
<dbReference type="GO" id="GO:0016491">
    <property type="term" value="F:oxidoreductase activity"/>
    <property type="evidence" value="ECO:0007669"/>
    <property type="project" value="UniProtKB-KW"/>
</dbReference>
<dbReference type="SUPFAM" id="SSF51735">
    <property type="entry name" value="NAD(P)-binding Rossmann-fold domains"/>
    <property type="match status" value="1"/>
</dbReference>
<dbReference type="HOGENOM" id="CLU_010194_44_6_1"/>
<reference evidence="7" key="1">
    <citation type="submission" date="2010-07" db="EMBL/GenBank/DDBJ databases">
        <title>The genome sequence of Gaeumannomyces graminis var. tritici strain R3-111a-1.</title>
        <authorList>
            <consortium name="The Broad Institute Genome Sequencing Platform"/>
            <person name="Ma L.-J."/>
            <person name="Dead R."/>
            <person name="Young S."/>
            <person name="Zeng Q."/>
            <person name="Koehrsen M."/>
            <person name="Alvarado L."/>
            <person name="Berlin A."/>
            <person name="Chapman S.B."/>
            <person name="Chen Z."/>
            <person name="Freedman E."/>
            <person name="Gellesch M."/>
            <person name="Goldberg J."/>
            <person name="Griggs A."/>
            <person name="Gujja S."/>
            <person name="Heilman E.R."/>
            <person name="Heiman D."/>
            <person name="Hepburn T."/>
            <person name="Howarth C."/>
            <person name="Jen D."/>
            <person name="Larson L."/>
            <person name="Mehta T."/>
            <person name="Neiman D."/>
            <person name="Pearson M."/>
            <person name="Roberts A."/>
            <person name="Saif S."/>
            <person name="Shea T."/>
            <person name="Shenoy N."/>
            <person name="Sisk P."/>
            <person name="Stolte C."/>
            <person name="Sykes S."/>
            <person name="Walk T."/>
            <person name="White J."/>
            <person name="Yandava C."/>
            <person name="Haas B."/>
            <person name="Nusbaum C."/>
            <person name="Birren B."/>
        </authorList>
    </citation>
    <scope>NUCLEOTIDE SEQUENCE [LARGE SCALE GENOMIC DNA]</scope>
    <source>
        <strain evidence="7">R3-111a-1</strain>
    </source>
</reference>
<evidence type="ECO:0000256" key="1">
    <source>
        <dbReference type="ARBA" id="ARBA00006484"/>
    </source>
</evidence>
<name>J3PC05_GAET3</name>
<accession>J3PC05</accession>
<dbReference type="EnsemblFungi" id="EJT71775">
    <property type="protein sequence ID" value="EJT71775"/>
    <property type="gene ID" value="GGTG_11029"/>
</dbReference>
<feature type="compositionally biased region" description="Low complexity" evidence="4">
    <location>
        <begin position="297"/>
        <end position="312"/>
    </location>
</feature>
<comment type="similarity">
    <text evidence="1">Belongs to the short-chain dehydrogenases/reductases (SDR) family.</text>
</comment>
<dbReference type="Proteomes" id="UP000006039">
    <property type="component" value="Unassembled WGS sequence"/>
</dbReference>
<evidence type="ECO:0000313" key="5">
    <source>
        <dbReference type="EMBL" id="EJT71775.1"/>
    </source>
</evidence>
<dbReference type="GeneID" id="20351487"/>
<reference evidence="6" key="5">
    <citation type="submission" date="2018-04" db="UniProtKB">
        <authorList>
            <consortium name="EnsemblFungi"/>
        </authorList>
    </citation>
    <scope>IDENTIFICATION</scope>
    <source>
        <strain evidence="6">R3-111a-1</strain>
    </source>
</reference>
<reference evidence="6" key="4">
    <citation type="journal article" date="2015" name="G3 (Bethesda)">
        <title>Genome sequences of three phytopathogenic species of the Magnaporthaceae family of fungi.</title>
        <authorList>
            <person name="Okagaki L.H."/>
            <person name="Nunes C.C."/>
            <person name="Sailsbery J."/>
            <person name="Clay B."/>
            <person name="Brown D."/>
            <person name="John T."/>
            <person name="Oh Y."/>
            <person name="Young N."/>
            <person name="Fitzgerald M."/>
            <person name="Haas B.J."/>
            <person name="Zeng Q."/>
            <person name="Young S."/>
            <person name="Adiconis X."/>
            <person name="Fan L."/>
            <person name="Levin J.Z."/>
            <person name="Mitchell T.K."/>
            <person name="Okubara P.A."/>
            <person name="Farman M.L."/>
            <person name="Kohn L.M."/>
            <person name="Birren B."/>
            <person name="Ma L.-J."/>
            <person name="Dean R.A."/>
        </authorList>
    </citation>
    <scope>NUCLEOTIDE SEQUENCE</scope>
    <source>
        <strain evidence="6">R3-111a-1</strain>
    </source>
</reference>
<dbReference type="OrthoDB" id="191139at2759"/>
<dbReference type="Pfam" id="PF00106">
    <property type="entry name" value="adh_short"/>
    <property type="match status" value="1"/>
</dbReference>
<dbReference type="Gene3D" id="3.40.50.720">
    <property type="entry name" value="NAD(P)-binding Rossmann-like Domain"/>
    <property type="match status" value="2"/>
</dbReference>
<evidence type="ECO:0000256" key="4">
    <source>
        <dbReference type="SAM" id="MobiDB-lite"/>
    </source>
</evidence>
<evidence type="ECO:0000256" key="2">
    <source>
        <dbReference type="ARBA" id="ARBA00022857"/>
    </source>
</evidence>
<feature type="compositionally biased region" description="Low complexity" evidence="4">
    <location>
        <begin position="118"/>
        <end position="146"/>
    </location>
</feature>
<protein>
    <submittedName>
        <fullName evidence="5">Oxidoreductase</fullName>
    </submittedName>
</protein>
<dbReference type="InterPro" id="IPR002347">
    <property type="entry name" value="SDR_fam"/>
</dbReference>
<evidence type="ECO:0000313" key="7">
    <source>
        <dbReference type="Proteomes" id="UP000006039"/>
    </source>
</evidence>
<sequence length="496" mass="52472">MCVTYPYYNPARDIPSLAGKVVLITGDTSGTGKEAAAEISRYGRPAQVWIAGRRAEEGGRAIAHIRKWCGATPPRSATSEPEPAQRLEDMYPTSGGRRRGGTAASQARWESDHGSNQSSAGTPSSSAASITPATTTSSASSRSRGSSIGGDGQAAAGSASASASAATTTVRFLYMDLASLESVRDAAARFLTSVDRLDILILGAGEIAMPPGVTVEGYERHMGVNHLGHALLLKLLMRLLVRTATCDAVGSDVRVVSVSSMAHRFATSKGIDFDTLKPGQHGPPPQQQQQQHHHQDASSSSSPTRPSSAASTFRSPGHYYHHDAGDPYPSPSPSRSAADDEDEDDVRTTSALLLYGQSKLANILYARELAERCPLFTTVSINPGISKTEADGCTGGGGGGGAGRNATQRARSGSPLMERVRRVILPFFGLDMCEAIKNHLWAATAKGVESGEYYEPVGVPSRGTAFAQDRVLGWRLWEWTQKELEGYSLPENLGAG</sequence>
<organism evidence="5">
    <name type="scientific">Gaeumannomyces tritici (strain R3-111a-1)</name>
    <name type="common">Wheat and barley take-all root rot fungus</name>
    <name type="synonym">Gaeumannomyces graminis var. tritici</name>
    <dbReference type="NCBI Taxonomy" id="644352"/>
    <lineage>
        <taxon>Eukaryota</taxon>
        <taxon>Fungi</taxon>
        <taxon>Dikarya</taxon>
        <taxon>Ascomycota</taxon>
        <taxon>Pezizomycotina</taxon>
        <taxon>Sordariomycetes</taxon>
        <taxon>Sordariomycetidae</taxon>
        <taxon>Magnaporthales</taxon>
        <taxon>Magnaporthaceae</taxon>
        <taxon>Gaeumannomyces</taxon>
    </lineage>
</organism>
<keyword evidence="2" id="KW-0521">NADP</keyword>
<evidence type="ECO:0000256" key="3">
    <source>
        <dbReference type="ARBA" id="ARBA00023002"/>
    </source>
</evidence>